<dbReference type="AlphaFoldDB" id="A0A8T9CBX8"/>
<name>A0A8T9CBX8_9HELO</name>
<feature type="chain" id="PRO_5035898106" description="Cell wall protein" evidence="1">
    <location>
        <begin position="23"/>
        <end position="289"/>
    </location>
</feature>
<evidence type="ECO:0000256" key="1">
    <source>
        <dbReference type="SAM" id="SignalP"/>
    </source>
</evidence>
<feature type="signal peptide" evidence="1">
    <location>
        <begin position="1"/>
        <end position="22"/>
    </location>
</feature>
<keyword evidence="3" id="KW-1185">Reference proteome</keyword>
<evidence type="ECO:0008006" key="4">
    <source>
        <dbReference type="Google" id="ProtNLM"/>
    </source>
</evidence>
<protein>
    <recommendedName>
        <fullName evidence="4">Cell wall protein</fullName>
    </recommendedName>
</protein>
<evidence type="ECO:0000313" key="3">
    <source>
        <dbReference type="Proteomes" id="UP000469558"/>
    </source>
</evidence>
<comment type="caution">
    <text evidence="2">The sequence shown here is derived from an EMBL/GenBank/DDBJ whole genome shotgun (WGS) entry which is preliminary data.</text>
</comment>
<feature type="non-terminal residue" evidence="2">
    <location>
        <position position="1"/>
    </location>
</feature>
<sequence>MPQLLLPTLVFLCALFVPYITAQSSSDGGYIGYTLASTGDPESAVYDTADTSANVSSLTIPDPDVFLNASVFVGEISLVVENITAQVNLQAQVLNLLYFNAGVDASIDRVSLLIQNISAHVILEARLENLVNMISDVLDSLDLQPVLATLGQDLSSIVNTTVGAVGSLGGSSTAATTTSTVSKRSLVDWELTHNILYSINDYSGNTHTNRILAQNGSIVDQSVDNSGSITSQREVGSFKTDMTFNGVNTTVTRQGQKVREEEYVYSPYSGLNVVSAVYTDRQGVVVGTQ</sequence>
<gene>
    <name evidence="2" type="ORF">LSUE1_G002517</name>
</gene>
<dbReference type="OrthoDB" id="4148174at2759"/>
<dbReference type="EMBL" id="QGMK01000510">
    <property type="protein sequence ID" value="TVY81264.1"/>
    <property type="molecule type" value="Genomic_DNA"/>
</dbReference>
<reference evidence="2 3" key="1">
    <citation type="submission" date="2018-05" db="EMBL/GenBank/DDBJ databases">
        <title>Genome sequencing and assembly of the regulated plant pathogen Lachnellula willkommii and related sister species for the development of diagnostic species identification markers.</title>
        <authorList>
            <person name="Giroux E."/>
            <person name="Bilodeau G."/>
        </authorList>
    </citation>
    <scope>NUCLEOTIDE SEQUENCE [LARGE SCALE GENOMIC DNA]</scope>
    <source>
        <strain evidence="2 3">CBS 268.59</strain>
    </source>
</reference>
<proteinExistence type="predicted"/>
<dbReference type="Proteomes" id="UP000469558">
    <property type="component" value="Unassembled WGS sequence"/>
</dbReference>
<evidence type="ECO:0000313" key="2">
    <source>
        <dbReference type="EMBL" id="TVY81264.1"/>
    </source>
</evidence>
<organism evidence="2 3">
    <name type="scientific">Lachnellula suecica</name>
    <dbReference type="NCBI Taxonomy" id="602035"/>
    <lineage>
        <taxon>Eukaryota</taxon>
        <taxon>Fungi</taxon>
        <taxon>Dikarya</taxon>
        <taxon>Ascomycota</taxon>
        <taxon>Pezizomycotina</taxon>
        <taxon>Leotiomycetes</taxon>
        <taxon>Helotiales</taxon>
        <taxon>Lachnaceae</taxon>
        <taxon>Lachnellula</taxon>
    </lineage>
</organism>
<accession>A0A8T9CBX8</accession>
<keyword evidence="1" id="KW-0732">Signal</keyword>